<proteinExistence type="predicted"/>
<dbReference type="Proteomes" id="UP000249363">
    <property type="component" value="Unassembled WGS sequence"/>
</dbReference>
<dbReference type="PROSITE" id="PS50297">
    <property type="entry name" value="ANK_REP_REGION"/>
    <property type="match status" value="2"/>
</dbReference>
<sequence>MGLASLPSELILYLSNYLSDDSLNGLIRTRKSFAHLLTPILYEQIFASGKKHLRPQVDLPDLDPYNLPLSWHHCVSRWESDLLLGYIRSKPAEFLMSIDGTSQTLLHVVARSENILIANILVHEKCLKINSEAPHVGVPLFQAIRNEKVAMFKWLICNGADITRLDPRGRTVLEETALFSSGVMVRFVLDTLKEQGHEVTSNTLDKALHCSLYSGRELAVRTLLDHGADPSSVDGYGTTALEAAAVHGHENIVHILLDSGANPLPLDTFGRSALTCAADGKCSWETTRRILDAVLKAGGDIKQVHILSSFASQVCVPAVKELLSYGVDVLSPNESGVTALHMALYRYSENLTSKDREHYEQVCKILIKATNSAVQDGGEFDHNLPRIEPLRGGTSLHLAAKCDSETVMRMLIESGVDTNILDLDGKSALDIAILAGHKSIARLLESRPVG</sequence>
<keyword evidence="1" id="KW-0677">Repeat</keyword>
<evidence type="ECO:0000256" key="2">
    <source>
        <dbReference type="ARBA" id="ARBA00023043"/>
    </source>
</evidence>
<dbReference type="InterPro" id="IPR036770">
    <property type="entry name" value="Ankyrin_rpt-contain_sf"/>
</dbReference>
<dbReference type="GeneID" id="63798562"/>
<reference evidence="4 5" key="1">
    <citation type="journal article" date="2017" name="Biotechnol. Biofuels">
        <title>Differential beta-glucosidase expression as a function of carbon source availability in Talaromyces amestolkiae: a genomic and proteomic approach.</title>
        <authorList>
            <person name="de Eugenio L.I."/>
            <person name="Mendez-Liter J.A."/>
            <person name="Nieto-Dominguez M."/>
            <person name="Alonso L."/>
            <person name="Gil-Munoz J."/>
            <person name="Barriuso J."/>
            <person name="Prieto A."/>
            <person name="Martinez M.J."/>
        </authorList>
    </citation>
    <scope>NUCLEOTIDE SEQUENCE [LARGE SCALE GENOMIC DNA]</scope>
    <source>
        <strain evidence="4 5">CIB</strain>
    </source>
</reference>
<name>A0A364LBZ5_TALAM</name>
<dbReference type="EMBL" id="MIKG01000024">
    <property type="protein sequence ID" value="RAO73336.1"/>
    <property type="molecule type" value="Genomic_DNA"/>
</dbReference>
<accession>A0A364LBZ5</accession>
<gene>
    <name evidence="4" type="ORF">BHQ10_009348</name>
</gene>
<organism evidence="4 5">
    <name type="scientific">Talaromyces amestolkiae</name>
    <dbReference type="NCBI Taxonomy" id="1196081"/>
    <lineage>
        <taxon>Eukaryota</taxon>
        <taxon>Fungi</taxon>
        <taxon>Dikarya</taxon>
        <taxon>Ascomycota</taxon>
        <taxon>Pezizomycotina</taxon>
        <taxon>Eurotiomycetes</taxon>
        <taxon>Eurotiomycetidae</taxon>
        <taxon>Eurotiales</taxon>
        <taxon>Trichocomaceae</taxon>
        <taxon>Talaromyces</taxon>
        <taxon>Talaromyces sect. Talaromyces</taxon>
    </lineage>
</organism>
<dbReference type="SMART" id="SM00248">
    <property type="entry name" value="ANK"/>
    <property type="match status" value="8"/>
</dbReference>
<feature type="repeat" description="ANK" evidence="3">
    <location>
        <begin position="236"/>
        <end position="268"/>
    </location>
</feature>
<dbReference type="PROSITE" id="PS50088">
    <property type="entry name" value="ANK_REPEAT"/>
    <property type="match status" value="2"/>
</dbReference>
<evidence type="ECO:0000256" key="1">
    <source>
        <dbReference type="ARBA" id="ARBA00022737"/>
    </source>
</evidence>
<keyword evidence="2 3" id="KW-0040">ANK repeat</keyword>
<evidence type="ECO:0000313" key="5">
    <source>
        <dbReference type="Proteomes" id="UP000249363"/>
    </source>
</evidence>
<dbReference type="RefSeq" id="XP_040737850.1">
    <property type="nucleotide sequence ID" value="XM_040882254.1"/>
</dbReference>
<feature type="repeat" description="ANK" evidence="3">
    <location>
        <begin position="391"/>
        <end position="423"/>
    </location>
</feature>
<evidence type="ECO:0000256" key="3">
    <source>
        <dbReference type="PROSITE-ProRule" id="PRU00023"/>
    </source>
</evidence>
<dbReference type="Pfam" id="PF12796">
    <property type="entry name" value="Ank_2"/>
    <property type="match status" value="2"/>
</dbReference>
<dbReference type="SUPFAM" id="SSF48403">
    <property type="entry name" value="Ankyrin repeat"/>
    <property type="match status" value="2"/>
</dbReference>
<protein>
    <submittedName>
        <fullName evidence="4">Uncharacterized protein</fullName>
    </submittedName>
</protein>
<dbReference type="PANTHER" id="PTHR24161">
    <property type="entry name" value="ANK_REP_REGION DOMAIN-CONTAINING PROTEIN-RELATED"/>
    <property type="match status" value="1"/>
</dbReference>
<dbReference type="STRING" id="1196081.A0A364LBZ5"/>
<dbReference type="InterPro" id="IPR002110">
    <property type="entry name" value="Ankyrin_rpt"/>
</dbReference>
<comment type="caution">
    <text evidence="4">The sequence shown here is derived from an EMBL/GenBank/DDBJ whole genome shotgun (WGS) entry which is preliminary data.</text>
</comment>
<dbReference type="AlphaFoldDB" id="A0A364LBZ5"/>
<dbReference type="PANTHER" id="PTHR24161:SF124">
    <property type="entry name" value="TRANSIENT RECEPTOR POTENTIAL CHANNEL PYREXIA"/>
    <property type="match status" value="1"/>
</dbReference>
<keyword evidence="5" id="KW-1185">Reference proteome</keyword>
<dbReference type="OrthoDB" id="4221854at2759"/>
<dbReference type="Gene3D" id="1.25.40.20">
    <property type="entry name" value="Ankyrin repeat-containing domain"/>
    <property type="match status" value="1"/>
</dbReference>
<evidence type="ECO:0000313" key="4">
    <source>
        <dbReference type="EMBL" id="RAO73336.1"/>
    </source>
</evidence>